<evidence type="ECO:0000313" key="2">
    <source>
        <dbReference type="EMBL" id="KAK8087301.1"/>
    </source>
</evidence>
<name>A0ABR1WVX8_9PEZI</name>
<organism evidence="2 3">
    <name type="scientific">Apiospora phragmitis</name>
    <dbReference type="NCBI Taxonomy" id="2905665"/>
    <lineage>
        <taxon>Eukaryota</taxon>
        <taxon>Fungi</taxon>
        <taxon>Dikarya</taxon>
        <taxon>Ascomycota</taxon>
        <taxon>Pezizomycotina</taxon>
        <taxon>Sordariomycetes</taxon>
        <taxon>Xylariomycetidae</taxon>
        <taxon>Amphisphaeriales</taxon>
        <taxon>Apiosporaceae</taxon>
        <taxon>Apiospora</taxon>
    </lineage>
</organism>
<evidence type="ECO:0000256" key="1">
    <source>
        <dbReference type="SAM" id="MobiDB-lite"/>
    </source>
</evidence>
<dbReference type="EMBL" id="JAQQWL010000002">
    <property type="protein sequence ID" value="KAK8087301.1"/>
    <property type="molecule type" value="Genomic_DNA"/>
</dbReference>
<keyword evidence="3" id="KW-1185">Reference proteome</keyword>
<gene>
    <name evidence="2" type="ORF">PG994_002275</name>
</gene>
<reference evidence="2 3" key="1">
    <citation type="submission" date="2023-01" db="EMBL/GenBank/DDBJ databases">
        <title>Analysis of 21 Apiospora genomes using comparative genomics revels a genus with tremendous synthesis potential of carbohydrate active enzymes and secondary metabolites.</title>
        <authorList>
            <person name="Sorensen T."/>
        </authorList>
    </citation>
    <scope>NUCLEOTIDE SEQUENCE [LARGE SCALE GENOMIC DNA]</scope>
    <source>
        <strain evidence="2 3">CBS 135458</strain>
    </source>
</reference>
<feature type="region of interest" description="Disordered" evidence="1">
    <location>
        <begin position="71"/>
        <end position="90"/>
    </location>
</feature>
<evidence type="ECO:0000313" key="3">
    <source>
        <dbReference type="Proteomes" id="UP001480595"/>
    </source>
</evidence>
<proteinExistence type="predicted"/>
<comment type="caution">
    <text evidence="2">The sequence shown here is derived from an EMBL/GenBank/DDBJ whole genome shotgun (WGS) entry which is preliminary data.</text>
</comment>
<dbReference type="RefSeq" id="XP_066721825.1">
    <property type="nucleotide sequence ID" value="XM_066853684.1"/>
</dbReference>
<protein>
    <submittedName>
        <fullName evidence="2">Uncharacterized protein</fullName>
    </submittedName>
</protein>
<sequence length="244" mass="27874">MADARVNHGGLYQSIHNRLNDPDLRPAVHSGNNLPTSPVNGSVTCPVISTIENLVRNRDYNSGSNRTYTLSHSSLADSNRNRHNVSTDDRKQDTDIRLAITPILNDEDMMVEFQGQFQSQARNSHKIDIMGSFYALESMFRSELWDSMKLKMPEYQGYESCALVRNPSINLEDLRCRSALTHAWWKLGRWLARLMRGDEINLLESLEGESSLISSRSRSVHFRRSWKLAHRSEQGFSEGGRIVH</sequence>
<dbReference type="Proteomes" id="UP001480595">
    <property type="component" value="Unassembled WGS sequence"/>
</dbReference>
<dbReference type="GeneID" id="92086747"/>
<accession>A0ABR1WVX8</accession>